<gene>
    <name evidence="5" type="ORF">OIH86_22855</name>
</gene>
<proteinExistence type="predicted"/>
<sequence length="112" mass="12804">MKINLCPKLERAFRLLGKRWIGIIIHVLLDGPKRFKDLTDIIPSISQKMLSERLKELENEGLVERIVIDETPVKVIYQLTDKGRSLKGVVKEVGIWADTFCSVEGKKGEENE</sequence>
<reference evidence="5 6" key="1">
    <citation type="submission" date="2022-10" db="EMBL/GenBank/DDBJ databases">
        <title>Draft genome assembly of moderately radiation resistant bacterium Metabacillus halosaccharovorans.</title>
        <authorList>
            <person name="Pal S."/>
            <person name="Gopinathan A."/>
        </authorList>
    </citation>
    <scope>NUCLEOTIDE SEQUENCE [LARGE SCALE GENOMIC DNA]</scope>
    <source>
        <strain evidence="5 6">VITHBRA001</strain>
    </source>
</reference>
<evidence type="ECO:0000259" key="4">
    <source>
        <dbReference type="PROSITE" id="PS51118"/>
    </source>
</evidence>
<evidence type="ECO:0000313" key="6">
    <source>
        <dbReference type="Proteomes" id="UP001526147"/>
    </source>
</evidence>
<dbReference type="SUPFAM" id="SSF46785">
    <property type="entry name" value="Winged helix' DNA-binding domain"/>
    <property type="match status" value="1"/>
</dbReference>
<dbReference type="InterPro" id="IPR036388">
    <property type="entry name" value="WH-like_DNA-bd_sf"/>
</dbReference>
<keyword evidence="3" id="KW-0804">Transcription</keyword>
<accession>A0ABT3DNT0</accession>
<dbReference type="PROSITE" id="PS51118">
    <property type="entry name" value="HTH_HXLR"/>
    <property type="match status" value="1"/>
</dbReference>
<dbReference type="PANTHER" id="PTHR33204:SF37">
    <property type="entry name" value="HTH-TYPE TRANSCRIPTIONAL REGULATOR YODB"/>
    <property type="match status" value="1"/>
</dbReference>
<dbReference type="Gene3D" id="1.10.10.10">
    <property type="entry name" value="Winged helix-like DNA-binding domain superfamily/Winged helix DNA-binding domain"/>
    <property type="match status" value="1"/>
</dbReference>
<dbReference type="RefSeq" id="WP_264144570.1">
    <property type="nucleotide sequence ID" value="NZ_JAOYEY010000050.1"/>
</dbReference>
<dbReference type="Proteomes" id="UP001526147">
    <property type="component" value="Unassembled WGS sequence"/>
</dbReference>
<feature type="domain" description="HTH hxlR-type" evidence="4">
    <location>
        <begin position="6"/>
        <end position="105"/>
    </location>
</feature>
<dbReference type="InterPro" id="IPR036390">
    <property type="entry name" value="WH_DNA-bd_sf"/>
</dbReference>
<dbReference type="Pfam" id="PF01638">
    <property type="entry name" value="HxlR"/>
    <property type="match status" value="1"/>
</dbReference>
<dbReference type="CDD" id="cd00090">
    <property type="entry name" value="HTH_ARSR"/>
    <property type="match status" value="1"/>
</dbReference>
<dbReference type="InterPro" id="IPR011991">
    <property type="entry name" value="ArsR-like_HTH"/>
</dbReference>
<dbReference type="PANTHER" id="PTHR33204">
    <property type="entry name" value="TRANSCRIPTIONAL REGULATOR, MARR FAMILY"/>
    <property type="match status" value="1"/>
</dbReference>
<evidence type="ECO:0000313" key="5">
    <source>
        <dbReference type="EMBL" id="MCV9888496.1"/>
    </source>
</evidence>
<organism evidence="5 6">
    <name type="scientific">Metabacillus halosaccharovorans</name>
    <dbReference type="NCBI Taxonomy" id="930124"/>
    <lineage>
        <taxon>Bacteria</taxon>
        <taxon>Bacillati</taxon>
        <taxon>Bacillota</taxon>
        <taxon>Bacilli</taxon>
        <taxon>Bacillales</taxon>
        <taxon>Bacillaceae</taxon>
        <taxon>Metabacillus</taxon>
    </lineage>
</organism>
<evidence type="ECO:0000256" key="3">
    <source>
        <dbReference type="ARBA" id="ARBA00023163"/>
    </source>
</evidence>
<evidence type="ECO:0000256" key="2">
    <source>
        <dbReference type="ARBA" id="ARBA00023125"/>
    </source>
</evidence>
<comment type="caution">
    <text evidence="5">The sequence shown here is derived from an EMBL/GenBank/DDBJ whole genome shotgun (WGS) entry which is preliminary data.</text>
</comment>
<evidence type="ECO:0000256" key="1">
    <source>
        <dbReference type="ARBA" id="ARBA00023015"/>
    </source>
</evidence>
<protein>
    <submittedName>
        <fullName evidence="5">Winged helix-turn-helix transcriptional regulator</fullName>
    </submittedName>
</protein>
<keyword evidence="6" id="KW-1185">Reference proteome</keyword>
<name>A0ABT3DNT0_9BACI</name>
<keyword evidence="1" id="KW-0805">Transcription regulation</keyword>
<dbReference type="InterPro" id="IPR002577">
    <property type="entry name" value="HTH_HxlR"/>
</dbReference>
<keyword evidence="2" id="KW-0238">DNA-binding</keyword>
<dbReference type="EMBL" id="JAOYEY010000050">
    <property type="protein sequence ID" value="MCV9888496.1"/>
    <property type="molecule type" value="Genomic_DNA"/>
</dbReference>